<dbReference type="PANTHER" id="PTHR36848">
    <property type="entry name" value="DNA-BINDING PROTEIN (PUTATIVE SECRETED PROTEIN)-RELATED"/>
    <property type="match status" value="1"/>
</dbReference>
<gene>
    <name evidence="4" type="ORF">H8Z77_07240</name>
</gene>
<feature type="transmembrane region" description="Helical" evidence="2">
    <location>
        <begin position="1075"/>
        <end position="1095"/>
    </location>
</feature>
<dbReference type="PANTHER" id="PTHR36848:SF2">
    <property type="entry name" value="SECRETED PROTEIN"/>
    <property type="match status" value="1"/>
</dbReference>
<feature type="signal peptide" evidence="3">
    <location>
        <begin position="1"/>
        <end position="25"/>
    </location>
</feature>
<evidence type="ECO:0008006" key="6">
    <source>
        <dbReference type="Google" id="ProtNLM"/>
    </source>
</evidence>
<comment type="caution">
    <text evidence="4">The sequence shown here is derived from an EMBL/GenBank/DDBJ whole genome shotgun (WGS) entry which is preliminary data.</text>
</comment>
<reference evidence="4 5" key="1">
    <citation type="submission" date="2020-08" db="EMBL/GenBank/DDBJ databases">
        <title>Genome public.</title>
        <authorList>
            <person name="Liu C."/>
            <person name="Sun Q."/>
        </authorList>
    </citation>
    <scope>NUCLEOTIDE SEQUENCE [LARGE SCALE GENOMIC DNA]</scope>
    <source>
        <strain evidence="4 5">NSJ-27</strain>
    </source>
</reference>
<protein>
    <recommendedName>
        <fullName evidence="6">Glycosyl hydrolases family 2, sugar binding domain</fullName>
    </recommendedName>
</protein>
<sequence length="1100" mass="120613">MKQKVLKKISAAGLAGLIAAVSVTAAIPSVSAAESGNPTFATEFKDPSGTAKPFIRWWVMPGAMTEQETKREIRQMAEAGFGGIELVALSTVASFGSEGWNQCMQWALEEALDCGIQLDFTIGQGWPIKTPAITDKNDIRTEQGLFYKNVDFIATTGNMAYTADQIPFPDEQFETERPYELVAVTAAKQVDGIYDPNSAIDITSSITGMSDNTDVSNASLNWTAPEEGNWTIFYLYRQAISTASSWGSSDPVIDHFSKDATQAVLDYWENTVMAGDLKGLYEQNGGNIFCDSLELGQATKDQSAFWTANLLEEFKMRRGYDLTPYLPAIFMEGFYPYYSHTKGADAASDFNFGTQGTQIREDFYQTLTELFTENHVAVIRDWANTHNMKLRYQVYGNCMEVTEASLATDIVETESWGHFDNKDMYRTQSGVVHMTGSNIYSTESSAVKNLGWAQTWTGSHRSDKELDENGYYWPTDGTNYVYPGGDDNLAGADVINEDAGLLYHYNRELATGVNRIVMHGFSYKSSLMQQWPGDSFMSMAGFPNEWDDKTPMWNHIDQMTDYLARTQYVMQKGQADIDLAIYRKANYERSEGFDWALNELEKAGYTYDFAAPALLDLDNAVTSTVNGKTVLAADGPSYKALILDQRYLVTEGQEKDGLTASSMPVATAEKILNYAKAGLPIVIVGEAPSKVGSFCGSDEAMNAENAKLAEIMAEIEALSTTKIVATKDNVPAALSELGVSSDVQKDNDSALLNFHRTDADADYYYLYNSDLNEEISQTISLQGEGTPYFLDPWSGEITQIAEYTQEDGKTTISVDLKANENMLIALAKDTWTGASANGNHITKTNADSVGYQDGTLVARTSKQGNYTFDFSNGTSSTVEINAAQQPITLNHWTMNLESWSAGDTALETKKENLGPYELDELVPWNEIEGLEDVAGVATYNTSFELENGWEQGQGAMISFTRVSDTMKLKVNGTEVPVNQLSNTIDIGKYLVKGTNNITVEVTSNLANIKTERTQEFGIIGDVTVTPYVQTTLEVPEPEQPTPSEPSNPSTPSETPSETPSNPSTPSTSTPTTGDMAFPALIVALGAAGATALVIAKRKKH</sequence>
<organism evidence="4 5">
    <name type="scientific">Clostridium facile</name>
    <dbReference type="NCBI Taxonomy" id="2763035"/>
    <lineage>
        <taxon>Bacteria</taxon>
        <taxon>Bacillati</taxon>
        <taxon>Bacillota</taxon>
        <taxon>Clostridia</taxon>
        <taxon>Eubacteriales</taxon>
        <taxon>Clostridiaceae</taxon>
        <taxon>Clostridium</taxon>
    </lineage>
</organism>
<dbReference type="InterPro" id="IPR053161">
    <property type="entry name" value="Ulvan_degrading_GH"/>
</dbReference>
<keyword evidence="2" id="KW-0472">Membrane</keyword>
<keyword evidence="2" id="KW-0812">Transmembrane</keyword>
<evidence type="ECO:0000256" key="3">
    <source>
        <dbReference type="SAM" id="SignalP"/>
    </source>
</evidence>
<dbReference type="Pfam" id="PF17132">
    <property type="entry name" value="Glyco_hydro_106"/>
    <property type="match status" value="2"/>
</dbReference>
<accession>A0ABR7IRP0</accession>
<proteinExistence type="predicted"/>
<dbReference type="InterPro" id="IPR008979">
    <property type="entry name" value="Galactose-bd-like_sf"/>
</dbReference>
<keyword evidence="5" id="KW-1185">Reference proteome</keyword>
<evidence type="ECO:0000256" key="2">
    <source>
        <dbReference type="SAM" id="Phobius"/>
    </source>
</evidence>
<dbReference type="EMBL" id="JACOQK010000001">
    <property type="protein sequence ID" value="MBC5787810.1"/>
    <property type="molecule type" value="Genomic_DNA"/>
</dbReference>
<evidence type="ECO:0000313" key="4">
    <source>
        <dbReference type="EMBL" id="MBC5787810.1"/>
    </source>
</evidence>
<dbReference type="Gene3D" id="2.60.120.260">
    <property type="entry name" value="Galactose-binding domain-like"/>
    <property type="match status" value="1"/>
</dbReference>
<feature type="compositionally biased region" description="Low complexity" evidence="1">
    <location>
        <begin position="1046"/>
        <end position="1072"/>
    </location>
</feature>
<keyword evidence="3" id="KW-0732">Signal</keyword>
<feature type="region of interest" description="Disordered" evidence="1">
    <location>
        <begin position="1034"/>
        <end position="1074"/>
    </location>
</feature>
<dbReference type="SUPFAM" id="SSF49785">
    <property type="entry name" value="Galactose-binding domain-like"/>
    <property type="match status" value="1"/>
</dbReference>
<evidence type="ECO:0000313" key="5">
    <source>
        <dbReference type="Proteomes" id="UP000649151"/>
    </source>
</evidence>
<dbReference type="Proteomes" id="UP000649151">
    <property type="component" value="Unassembled WGS sequence"/>
</dbReference>
<name>A0ABR7IRP0_9CLOT</name>
<evidence type="ECO:0000256" key="1">
    <source>
        <dbReference type="SAM" id="MobiDB-lite"/>
    </source>
</evidence>
<keyword evidence="2" id="KW-1133">Transmembrane helix</keyword>
<dbReference type="RefSeq" id="WP_186996611.1">
    <property type="nucleotide sequence ID" value="NZ_JACOQK010000001.1"/>
</dbReference>
<feature type="chain" id="PRO_5046068651" description="Glycosyl hydrolases family 2, sugar binding domain" evidence="3">
    <location>
        <begin position="26"/>
        <end position="1100"/>
    </location>
</feature>